<keyword evidence="2" id="KW-1185">Reference proteome</keyword>
<evidence type="ECO:0000313" key="1">
    <source>
        <dbReference type="EMBL" id="GMS91212.1"/>
    </source>
</evidence>
<dbReference type="EMBL" id="BTSX01000003">
    <property type="protein sequence ID" value="GMS91212.1"/>
    <property type="molecule type" value="Genomic_DNA"/>
</dbReference>
<gene>
    <name evidence="1" type="ORF">PENTCL1PPCAC_13387</name>
</gene>
<comment type="caution">
    <text evidence="1">The sequence shown here is derived from an EMBL/GenBank/DDBJ whole genome shotgun (WGS) entry which is preliminary data.</text>
</comment>
<feature type="non-terminal residue" evidence="1">
    <location>
        <position position="1"/>
    </location>
</feature>
<organism evidence="1 2">
    <name type="scientific">Pristionchus entomophagus</name>
    <dbReference type="NCBI Taxonomy" id="358040"/>
    <lineage>
        <taxon>Eukaryota</taxon>
        <taxon>Metazoa</taxon>
        <taxon>Ecdysozoa</taxon>
        <taxon>Nematoda</taxon>
        <taxon>Chromadorea</taxon>
        <taxon>Rhabditida</taxon>
        <taxon>Rhabditina</taxon>
        <taxon>Diplogasteromorpha</taxon>
        <taxon>Diplogasteroidea</taxon>
        <taxon>Neodiplogasteridae</taxon>
        <taxon>Pristionchus</taxon>
    </lineage>
</organism>
<protein>
    <submittedName>
        <fullName evidence="1">Uncharacterized protein</fullName>
    </submittedName>
</protein>
<dbReference type="AlphaFoldDB" id="A0AAV5T6M2"/>
<name>A0AAV5T6M2_9BILA</name>
<reference evidence="1" key="1">
    <citation type="submission" date="2023-10" db="EMBL/GenBank/DDBJ databases">
        <title>Genome assembly of Pristionchus species.</title>
        <authorList>
            <person name="Yoshida K."/>
            <person name="Sommer R.J."/>
        </authorList>
    </citation>
    <scope>NUCLEOTIDE SEQUENCE</scope>
    <source>
        <strain evidence="1">RS0144</strain>
    </source>
</reference>
<evidence type="ECO:0000313" key="2">
    <source>
        <dbReference type="Proteomes" id="UP001432027"/>
    </source>
</evidence>
<accession>A0AAV5T6M2</accession>
<dbReference type="Proteomes" id="UP001432027">
    <property type="component" value="Unassembled WGS sequence"/>
</dbReference>
<sequence>ALKDLYRHDPMLLFGYEKFAEGRGKLDKMISQSVAKERSSSYTESSQLKSMTKEICEDSMVDDVNDEERKITDTIEFVLHTQKATNQITEEPRDENENKTATQISEEPKIEPIKCAHFEPEFENSLESFMRGDKQAGNENLRNLAIGFMDFLHMTLQDKQSERQSLAKQGKLPVECVEDTEEDDETSFNLMINAIWMVLHKMDEEDD</sequence>
<proteinExistence type="predicted"/>